<feature type="active site" description="Proton acceptor" evidence="2">
    <location>
        <position position="205"/>
    </location>
</feature>
<evidence type="ECO:0000313" key="5">
    <source>
        <dbReference type="EMBL" id="GAA4688528.1"/>
    </source>
</evidence>
<feature type="domain" description="PNPLA" evidence="4">
    <location>
        <begin position="6"/>
        <end position="218"/>
    </location>
</feature>
<dbReference type="InterPro" id="IPR052580">
    <property type="entry name" value="Lipid_Hydrolase"/>
</dbReference>
<name>A0ABP8WHX6_9MICC</name>
<keyword evidence="2" id="KW-0378">Hydrolase</keyword>
<evidence type="ECO:0000313" key="6">
    <source>
        <dbReference type="Proteomes" id="UP001501446"/>
    </source>
</evidence>
<dbReference type="PANTHER" id="PTHR46394:SF1">
    <property type="entry name" value="PNPLA DOMAIN-CONTAINING PROTEIN"/>
    <property type="match status" value="1"/>
</dbReference>
<feature type="region of interest" description="Disordered" evidence="3">
    <location>
        <begin position="314"/>
        <end position="337"/>
    </location>
</feature>
<evidence type="ECO:0000256" key="3">
    <source>
        <dbReference type="SAM" id="MobiDB-lite"/>
    </source>
</evidence>
<evidence type="ECO:0000259" key="4">
    <source>
        <dbReference type="PROSITE" id="PS51635"/>
    </source>
</evidence>
<dbReference type="PANTHER" id="PTHR46394">
    <property type="entry name" value="ANNEXIN"/>
    <property type="match status" value="1"/>
</dbReference>
<reference evidence="6" key="1">
    <citation type="journal article" date="2019" name="Int. J. Syst. Evol. Microbiol.">
        <title>The Global Catalogue of Microorganisms (GCM) 10K type strain sequencing project: providing services to taxonomists for standard genome sequencing and annotation.</title>
        <authorList>
            <consortium name="The Broad Institute Genomics Platform"/>
            <consortium name="The Broad Institute Genome Sequencing Center for Infectious Disease"/>
            <person name="Wu L."/>
            <person name="Ma J."/>
        </authorList>
    </citation>
    <scope>NUCLEOTIDE SEQUENCE [LARGE SCALE GENOMIC DNA]</scope>
    <source>
        <strain evidence="6">JCM 18958</strain>
    </source>
</reference>
<feature type="short sequence motif" description="GXSXG" evidence="2">
    <location>
        <begin position="39"/>
        <end position="43"/>
    </location>
</feature>
<keyword evidence="2" id="KW-0442">Lipid degradation</keyword>
<feature type="compositionally biased region" description="Basic and acidic residues" evidence="3">
    <location>
        <begin position="325"/>
        <end position="337"/>
    </location>
</feature>
<dbReference type="RefSeq" id="WP_345310243.1">
    <property type="nucleotide sequence ID" value="NZ_BAABLN010000001.1"/>
</dbReference>
<feature type="short sequence motif" description="DGA/G" evidence="2">
    <location>
        <begin position="205"/>
        <end position="207"/>
    </location>
</feature>
<organism evidence="5 6">
    <name type="scientific">Kocuria gwangalliensis</name>
    <dbReference type="NCBI Taxonomy" id="501592"/>
    <lineage>
        <taxon>Bacteria</taxon>
        <taxon>Bacillati</taxon>
        <taxon>Actinomycetota</taxon>
        <taxon>Actinomycetes</taxon>
        <taxon>Micrococcales</taxon>
        <taxon>Micrococcaceae</taxon>
        <taxon>Kocuria</taxon>
    </lineage>
</organism>
<dbReference type="InterPro" id="IPR016035">
    <property type="entry name" value="Acyl_Trfase/lysoPLipase"/>
</dbReference>
<dbReference type="EMBL" id="BAABLN010000001">
    <property type="protein sequence ID" value="GAA4688528.1"/>
    <property type="molecule type" value="Genomic_DNA"/>
</dbReference>
<feature type="active site" description="Nucleophile" evidence="2">
    <location>
        <position position="41"/>
    </location>
</feature>
<accession>A0ABP8WHX6</accession>
<proteinExistence type="predicted"/>
<sequence>MALADLVLEGGGAKLPGLIGAISALSEGPGNYEFQRVAGTSAGAIVGALTAAGASIEFMKQVMLGQDFTEFEDVAPLFRCVPALGQAGGLLLHQGMYRGRALHAFLTDLLADLGVRTWADLRQEDPGSSLPPEQHYKLVVVVSDISRGRVLRLPWDYRDRLGVDPDDQPVADALYASAAIPFFFRPRRLPADPRVVGHRSVLGVDGGLLSRFPVDIFDRTDLLPPRWPTIGVKLSAQETASTGWRPNHNTFQYAVSVMATLINARDSIHINDPEVTARTVFVDTTGYRSTDFDISREQKLNLFDRGAQAGEHFLTGRDGQAGVPRDGRPHPLPSAEK</sequence>
<keyword evidence="6" id="KW-1185">Reference proteome</keyword>
<keyword evidence="1 2" id="KW-0443">Lipid metabolism</keyword>
<dbReference type="CDD" id="cd07207">
    <property type="entry name" value="Pat_ExoU_VipD_like"/>
    <property type="match status" value="1"/>
</dbReference>
<comment type="caution">
    <text evidence="5">The sequence shown here is derived from an EMBL/GenBank/DDBJ whole genome shotgun (WGS) entry which is preliminary data.</text>
</comment>
<dbReference type="SUPFAM" id="SSF52151">
    <property type="entry name" value="FabD/lysophospholipase-like"/>
    <property type="match status" value="1"/>
</dbReference>
<dbReference type="Pfam" id="PF01734">
    <property type="entry name" value="Patatin"/>
    <property type="match status" value="1"/>
</dbReference>
<dbReference type="Proteomes" id="UP001501446">
    <property type="component" value="Unassembled WGS sequence"/>
</dbReference>
<protein>
    <submittedName>
        <fullName evidence="5">Patatin-like phospholipase family protein</fullName>
    </submittedName>
</protein>
<gene>
    <name evidence="5" type="ORF">GCM10025781_01520</name>
</gene>
<evidence type="ECO:0000256" key="1">
    <source>
        <dbReference type="ARBA" id="ARBA00023098"/>
    </source>
</evidence>
<comment type="caution">
    <text evidence="2">Lacks conserved residue(s) required for the propagation of feature annotation.</text>
</comment>
<dbReference type="InterPro" id="IPR002641">
    <property type="entry name" value="PNPLA_dom"/>
</dbReference>
<dbReference type="Gene3D" id="3.40.1090.10">
    <property type="entry name" value="Cytosolic phospholipase A2 catalytic domain"/>
    <property type="match status" value="2"/>
</dbReference>
<evidence type="ECO:0000256" key="2">
    <source>
        <dbReference type="PROSITE-ProRule" id="PRU01161"/>
    </source>
</evidence>
<dbReference type="PROSITE" id="PS51635">
    <property type="entry name" value="PNPLA"/>
    <property type="match status" value="1"/>
</dbReference>